<dbReference type="Proteomes" id="UP001596270">
    <property type="component" value="Unassembled WGS sequence"/>
</dbReference>
<dbReference type="RefSeq" id="WP_371439501.1">
    <property type="nucleotide sequence ID" value="NZ_JBHSRS010000077.1"/>
</dbReference>
<dbReference type="SFLD" id="SFLDG00358">
    <property type="entry name" value="Main_(cytGST)"/>
    <property type="match status" value="1"/>
</dbReference>
<evidence type="ECO:0000313" key="3">
    <source>
        <dbReference type="EMBL" id="MFC6282443.1"/>
    </source>
</evidence>
<dbReference type="PANTHER" id="PTHR44051:SF8">
    <property type="entry name" value="GLUTATHIONE S-TRANSFERASE GSTA"/>
    <property type="match status" value="1"/>
</dbReference>
<dbReference type="InterPro" id="IPR036249">
    <property type="entry name" value="Thioredoxin-like_sf"/>
</dbReference>
<feature type="domain" description="GST N-terminal" evidence="1">
    <location>
        <begin position="1"/>
        <end position="80"/>
    </location>
</feature>
<dbReference type="Pfam" id="PF00043">
    <property type="entry name" value="GST_C"/>
    <property type="match status" value="1"/>
</dbReference>
<dbReference type="EMBL" id="JBHSRS010000077">
    <property type="protein sequence ID" value="MFC6282443.1"/>
    <property type="molecule type" value="Genomic_DNA"/>
</dbReference>
<dbReference type="CDD" id="cd03188">
    <property type="entry name" value="GST_C_Beta"/>
    <property type="match status" value="1"/>
</dbReference>
<dbReference type="SFLD" id="SFLDG01150">
    <property type="entry name" value="Main.1:_Beta-like"/>
    <property type="match status" value="1"/>
</dbReference>
<dbReference type="InterPro" id="IPR010987">
    <property type="entry name" value="Glutathione-S-Trfase_C-like"/>
</dbReference>
<name>A0ABW1U0C4_9BURK</name>
<dbReference type="InterPro" id="IPR040079">
    <property type="entry name" value="Glutathione_S-Trfase"/>
</dbReference>
<dbReference type="SFLD" id="SFLDS00019">
    <property type="entry name" value="Glutathione_Transferase_(cytos"/>
    <property type="match status" value="1"/>
</dbReference>
<dbReference type="PROSITE" id="PS50404">
    <property type="entry name" value="GST_NTER"/>
    <property type="match status" value="1"/>
</dbReference>
<proteinExistence type="predicted"/>
<organism evidence="3 4">
    <name type="scientific">Polaromonas aquatica</name>
    <dbReference type="NCBI Taxonomy" id="332657"/>
    <lineage>
        <taxon>Bacteria</taxon>
        <taxon>Pseudomonadati</taxon>
        <taxon>Pseudomonadota</taxon>
        <taxon>Betaproteobacteria</taxon>
        <taxon>Burkholderiales</taxon>
        <taxon>Comamonadaceae</taxon>
        <taxon>Polaromonas</taxon>
    </lineage>
</organism>
<accession>A0ABW1U0C4</accession>
<gene>
    <name evidence="3" type="ORF">ACFQND_14540</name>
</gene>
<sequence length="220" mass="24523">MYQLHFSPSSAAMAPHILLQELGVPFEKILVDTSTGAHRSEAYRKLNPNGLIPTLTDGELVLYETAAICLHLCDKHPGAGLAPAVGTTERAHFYKWLVWLTNTMQSALIIYFYPDRWMDAGNSAGVAELKSHAEAKVGLMLDQLDAELARPGKMHEQPWLLGANYSAVDIYALTLCRWTRNFASRPARDRAHLGPYLQRMLARPAVIRAFEAEGLARPWV</sequence>
<dbReference type="Pfam" id="PF13409">
    <property type="entry name" value="GST_N_2"/>
    <property type="match status" value="1"/>
</dbReference>
<keyword evidence="4" id="KW-1185">Reference proteome</keyword>
<protein>
    <submittedName>
        <fullName evidence="3">Glutathione S-transferase family protein</fullName>
    </submittedName>
</protein>
<dbReference type="CDD" id="cd03057">
    <property type="entry name" value="GST_N_Beta"/>
    <property type="match status" value="1"/>
</dbReference>
<dbReference type="InterPro" id="IPR004046">
    <property type="entry name" value="GST_C"/>
</dbReference>
<feature type="domain" description="GST C-terminal" evidence="2">
    <location>
        <begin position="86"/>
        <end position="220"/>
    </location>
</feature>
<dbReference type="SUPFAM" id="SSF52833">
    <property type="entry name" value="Thioredoxin-like"/>
    <property type="match status" value="1"/>
</dbReference>
<dbReference type="InterPro" id="IPR004045">
    <property type="entry name" value="Glutathione_S-Trfase_N"/>
</dbReference>
<dbReference type="Gene3D" id="3.40.30.10">
    <property type="entry name" value="Glutaredoxin"/>
    <property type="match status" value="1"/>
</dbReference>
<dbReference type="InterPro" id="IPR036282">
    <property type="entry name" value="Glutathione-S-Trfase_C_sf"/>
</dbReference>
<dbReference type="PROSITE" id="PS50405">
    <property type="entry name" value="GST_CTER"/>
    <property type="match status" value="1"/>
</dbReference>
<evidence type="ECO:0000259" key="1">
    <source>
        <dbReference type="PROSITE" id="PS50404"/>
    </source>
</evidence>
<comment type="caution">
    <text evidence="3">The sequence shown here is derived from an EMBL/GenBank/DDBJ whole genome shotgun (WGS) entry which is preliminary data.</text>
</comment>
<dbReference type="SUPFAM" id="SSF47616">
    <property type="entry name" value="GST C-terminal domain-like"/>
    <property type="match status" value="1"/>
</dbReference>
<reference evidence="4" key="1">
    <citation type="journal article" date="2019" name="Int. J. Syst. Evol. Microbiol.">
        <title>The Global Catalogue of Microorganisms (GCM) 10K type strain sequencing project: providing services to taxonomists for standard genome sequencing and annotation.</title>
        <authorList>
            <consortium name="The Broad Institute Genomics Platform"/>
            <consortium name="The Broad Institute Genome Sequencing Center for Infectious Disease"/>
            <person name="Wu L."/>
            <person name="Ma J."/>
        </authorList>
    </citation>
    <scope>NUCLEOTIDE SEQUENCE [LARGE SCALE GENOMIC DNA]</scope>
    <source>
        <strain evidence="4">CCUG 39402</strain>
    </source>
</reference>
<evidence type="ECO:0000259" key="2">
    <source>
        <dbReference type="PROSITE" id="PS50405"/>
    </source>
</evidence>
<dbReference type="Gene3D" id="1.20.1050.10">
    <property type="match status" value="1"/>
</dbReference>
<dbReference type="PANTHER" id="PTHR44051">
    <property type="entry name" value="GLUTATHIONE S-TRANSFERASE-RELATED"/>
    <property type="match status" value="1"/>
</dbReference>
<evidence type="ECO:0000313" key="4">
    <source>
        <dbReference type="Proteomes" id="UP001596270"/>
    </source>
</evidence>